<keyword evidence="2" id="KW-1185">Reference proteome</keyword>
<evidence type="ECO:0000313" key="1">
    <source>
        <dbReference type="EMBL" id="MDP9842069.1"/>
    </source>
</evidence>
<evidence type="ECO:0000313" key="2">
    <source>
        <dbReference type="Proteomes" id="UP001225356"/>
    </source>
</evidence>
<protein>
    <submittedName>
        <fullName evidence="1">Uncharacterized protein</fullName>
    </submittedName>
</protein>
<organism evidence="1 2">
    <name type="scientific">Streptosporangium lutulentum</name>
    <dbReference type="NCBI Taxonomy" id="1461250"/>
    <lineage>
        <taxon>Bacteria</taxon>
        <taxon>Bacillati</taxon>
        <taxon>Actinomycetota</taxon>
        <taxon>Actinomycetes</taxon>
        <taxon>Streptosporangiales</taxon>
        <taxon>Streptosporangiaceae</taxon>
        <taxon>Streptosporangium</taxon>
    </lineage>
</organism>
<comment type="caution">
    <text evidence="1">The sequence shown here is derived from an EMBL/GenBank/DDBJ whole genome shotgun (WGS) entry which is preliminary data.</text>
</comment>
<dbReference type="EMBL" id="JAUSQU010000001">
    <property type="protein sequence ID" value="MDP9842069.1"/>
    <property type="molecule type" value="Genomic_DNA"/>
</dbReference>
<dbReference type="RefSeq" id="WP_307555908.1">
    <property type="nucleotide sequence ID" value="NZ_JAUSQU010000001.1"/>
</dbReference>
<name>A0ABT9Q5Q3_9ACTN</name>
<reference evidence="1 2" key="1">
    <citation type="submission" date="2023-07" db="EMBL/GenBank/DDBJ databases">
        <title>Sequencing the genomes of 1000 actinobacteria strains.</title>
        <authorList>
            <person name="Klenk H.-P."/>
        </authorList>
    </citation>
    <scope>NUCLEOTIDE SEQUENCE [LARGE SCALE GENOMIC DNA]</scope>
    <source>
        <strain evidence="1 2">DSM 46740</strain>
    </source>
</reference>
<proteinExistence type="predicted"/>
<dbReference type="Proteomes" id="UP001225356">
    <property type="component" value="Unassembled WGS sequence"/>
</dbReference>
<gene>
    <name evidence="1" type="ORF">J2853_001280</name>
</gene>
<accession>A0ABT9Q5Q3</accession>
<sequence length="66" mass="6293">MCGVADDVSARVEAGGGVRGAAREHRVPPALAGLGDAGGMIGAEADPADGPVVVAGGIPCRGTLLQ</sequence>